<comment type="caution">
    <text evidence="10">The sequence shown here is derived from an EMBL/GenBank/DDBJ whole genome shotgun (WGS) entry which is preliminary data.</text>
</comment>
<comment type="subcellular location">
    <subcellularLocation>
        <location evidence="1 8">Cell membrane</location>
        <topology evidence="1 8">Multi-pass membrane protein</topology>
    </subcellularLocation>
</comment>
<keyword evidence="11" id="KW-1185">Reference proteome</keyword>
<keyword evidence="4" id="KW-1003">Cell membrane</keyword>
<dbReference type="InterPro" id="IPR035906">
    <property type="entry name" value="MetI-like_sf"/>
</dbReference>
<evidence type="ECO:0000256" key="1">
    <source>
        <dbReference type="ARBA" id="ARBA00004651"/>
    </source>
</evidence>
<feature type="transmembrane region" description="Helical" evidence="8">
    <location>
        <begin position="257"/>
        <end position="279"/>
    </location>
</feature>
<evidence type="ECO:0000256" key="8">
    <source>
        <dbReference type="RuleBase" id="RU363032"/>
    </source>
</evidence>
<dbReference type="InterPro" id="IPR051789">
    <property type="entry name" value="Bact_Polyamine_Transport"/>
</dbReference>
<dbReference type="Gene3D" id="1.10.3720.10">
    <property type="entry name" value="MetI-like"/>
    <property type="match status" value="1"/>
</dbReference>
<dbReference type="CDD" id="cd06261">
    <property type="entry name" value="TM_PBP2"/>
    <property type="match status" value="1"/>
</dbReference>
<protein>
    <submittedName>
        <fullName evidence="10">ABC transporter permease</fullName>
    </submittedName>
</protein>
<dbReference type="PANTHER" id="PTHR43848">
    <property type="entry name" value="PUTRESCINE TRANSPORT SYSTEM PERMEASE PROTEIN POTI"/>
    <property type="match status" value="1"/>
</dbReference>
<feature type="transmembrane region" description="Helical" evidence="8">
    <location>
        <begin position="152"/>
        <end position="176"/>
    </location>
</feature>
<feature type="transmembrane region" description="Helical" evidence="8">
    <location>
        <begin position="15"/>
        <end position="38"/>
    </location>
</feature>
<reference evidence="10 11" key="1">
    <citation type="submission" date="2014-06" db="EMBL/GenBank/DDBJ databases">
        <title>Whole Genome Sequences of Three Symbiotic Endozoicomonas Bacteria.</title>
        <authorList>
            <person name="Neave M.J."/>
            <person name="Apprill A."/>
            <person name="Voolstra C.R."/>
        </authorList>
    </citation>
    <scope>NUCLEOTIDE SEQUENCE [LARGE SCALE GENOMIC DNA]</scope>
    <source>
        <strain evidence="10 11">LMG 24815</strain>
    </source>
</reference>
<gene>
    <name evidence="10" type="ORF">GZ77_25895</name>
</gene>
<sequence length="286" mass="31481">MIPSITQSLAFTRTYTAYVALFFLFLLVPLLVVALFSFNDSLFPSLPWEGFTLDWYVSDSTERTGLFHDDRILESIGTSLMIAATVAVLSVALAISNALLFERHDFRGKQFLYSLMLLPLVIPGVILGISVLSFSSTIANGLEDRWGMDLEFLSPGILLVVLGQFAFISTLCTLVMTARMRKFDIQLEEAALNLGATRFEVFRTITLPWLKPAVIGSAIVAFLMSFENFNTTLVLAGSDSPLTVTLFDRMREGSTPVLNAVSVLLMIGSGLLALISILVQRKKFGT</sequence>
<keyword evidence="7 8" id="KW-0472">Membrane</keyword>
<evidence type="ECO:0000256" key="3">
    <source>
        <dbReference type="ARBA" id="ARBA00022448"/>
    </source>
</evidence>
<evidence type="ECO:0000256" key="6">
    <source>
        <dbReference type="ARBA" id="ARBA00022989"/>
    </source>
</evidence>
<dbReference type="EMBL" id="JOKG01000008">
    <property type="protein sequence ID" value="KEQ11321.1"/>
    <property type="molecule type" value="Genomic_DNA"/>
</dbReference>
<feature type="domain" description="ABC transmembrane type-1" evidence="9">
    <location>
        <begin position="76"/>
        <end position="276"/>
    </location>
</feature>
<evidence type="ECO:0000256" key="7">
    <source>
        <dbReference type="ARBA" id="ARBA00023136"/>
    </source>
</evidence>
<feature type="transmembrane region" description="Helical" evidence="8">
    <location>
        <begin position="213"/>
        <end position="237"/>
    </location>
</feature>
<dbReference type="GO" id="GO:0055085">
    <property type="term" value="P:transmembrane transport"/>
    <property type="evidence" value="ECO:0007669"/>
    <property type="project" value="InterPro"/>
</dbReference>
<dbReference type="Pfam" id="PF00528">
    <property type="entry name" value="BPD_transp_1"/>
    <property type="match status" value="1"/>
</dbReference>
<evidence type="ECO:0000313" key="11">
    <source>
        <dbReference type="Proteomes" id="UP000028006"/>
    </source>
</evidence>
<dbReference type="RefSeq" id="WP_034879894.1">
    <property type="nucleotide sequence ID" value="NZ_JOKG01000008.1"/>
</dbReference>
<name>A0A081MYP8_9GAMM</name>
<accession>A0A081MYP8</accession>
<comment type="similarity">
    <text evidence="2">Belongs to the binding-protein-dependent transport system permease family. CysTW subfamily.</text>
</comment>
<proteinExistence type="inferred from homology"/>
<feature type="transmembrane region" description="Helical" evidence="8">
    <location>
        <begin position="76"/>
        <end position="100"/>
    </location>
</feature>
<dbReference type="GO" id="GO:0005886">
    <property type="term" value="C:plasma membrane"/>
    <property type="evidence" value="ECO:0007669"/>
    <property type="project" value="UniProtKB-SubCell"/>
</dbReference>
<evidence type="ECO:0000313" key="10">
    <source>
        <dbReference type="EMBL" id="KEQ11321.1"/>
    </source>
</evidence>
<evidence type="ECO:0000256" key="4">
    <source>
        <dbReference type="ARBA" id="ARBA00022475"/>
    </source>
</evidence>
<keyword evidence="6 8" id="KW-1133">Transmembrane helix</keyword>
<keyword evidence="5 8" id="KW-0812">Transmembrane</keyword>
<dbReference type="PROSITE" id="PS50928">
    <property type="entry name" value="ABC_TM1"/>
    <property type="match status" value="1"/>
</dbReference>
<dbReference type="InterPro" id="IPR000515">
    <property type="entry name" value="MetI-like"/>
</dbReference>
<organism evidence="10 11">
    <name type="scientific">Endozoicomonas montiporae</name>
    <dbReference type="NCBI Taxonomy" id="1027273"/>
    <lineage>
        <taxon>Bacteria</taxon>
        <taxon>Pseudomonadati</taxon>
        <taxon>Pseudomonadota</taxon>
        <taxon>Gammaproteobacteria</taxon>
        <taxon>Oceanospirillales</taxon>
        <taxon>Endozoicomonadaceae</taxon>
        <taxon>Endozoicomonas</taxon>
    </lineage>
</organism>
<dbReference type="PANTHER" id="PTHR43848:SF2">
    <property type="entry name" value="PUTRESCINE TRANSPORT SYSTEM PERMEASE PROTEIN POTI"/>
    <property type="match status" value="1"/>
</dbReference>
<dbReference type="SUPFAM" id="SSF161098">
    <property type="entry name" value="MetI-like"/>
    <property type="match status" value="1"/>
</dbReference>
<dbReference type="eggNOG" id="COG1177">
    <property type="taxonomic scope" value="Bacteria"/>
</dbReference>
<evidence type="ECO:0000259" key="9">
    <source>
        <dbReference type="PROSITE" id="PS50928"/>
    </source>
</evidence>
<dbReference type="Proteomes" id="UP000028006">
    <property type="component" value="Unassembled WGS sequence"/>
</dbReference>
<feature type="transmembrane region" description="Helical" evidence="8">
    <location>
        <begin position="112"/>
        <end position="132"/>
    </location>
</feature>
<keyword evidence="3 8" id="KW-0813">Transport</keyword>
<dbReference type="AlphaFoldDB" id="A0A081MYP8"/>
<evidence type="ECO:0000256" key="2">
    <source>
        <dbReference type="ARBA" id="ARBA00007069"/>
    </source>
</evidence>
<evidence type="ECO:0000256" key="5">
    <source>
        <dbReference type="ARBA" id="ARBA00022692"/>
    </source>
</evidence>